<name>A0A5E4LQR2_9ARCH</name>
<reference evidence="1 2" key="1">
    <citation type="submission" date="2019-08" db="EMBL/GenBank/DDBJ databases">
        <authorList>
            <person name="Vazquez-Campos X."/>
        </authorList>
    </citation>
    <scope>NUCLEOTIDE SEQUENCE [LARGE SCALE GENOMIC DNA]</scope>
    <source>
        <strain evidence="1">LFW-283_2</strain>
    </source>
</reference>
<sequence>MTQLRSKTVDALKNRTVAMEGIHLRNLDITKIIARHEPELDLLQKGVALINSYFPPEEQVPPEAWEGAISAGRFGHPKNRYRFTLAMKGEEVVGVSSYFYLAEPSTLFVGFIRVADSLQKIGVGYQLFSEMLNFALDSATDAGTVLRSICGEVERPGSFTTNPADAKKRLTIFTRAGAGLLDHTTGFDYIQPISETEALPLDLILAPLEPKTHVTLEETATLVRSIFSAIYEHLPPSVFQASLDRVLRSIPASGIPLVTEF</sequence>
<dbReference type="SUPFAM" id="SSF55729">
    <property type="entry name" value="Acyl-CoA N-acyltransferases (Nat)"/>
    <property type="match status" value="1"/>
</dbReference>
<dbReference type="Proteomes" id="UP000789941">
    <property type="component" value="Unassembled WGS sequence"/>
</dbReference>
<gene>
    <name evidence="1" type="ORF">LFW2832_00518</name>
</gene>
<evidence type="ECO:0008006" key="3">
    <source>
        <dbReference type="Google" id="ProtNLM"/>
    </source>
</evidence>
<evidence type="ECO:0000313" key="1">
    <source>
        <dbReference type="EMBL" id="VVC03769.1"/>
    </source>
</evidence>
<protein>
    <recommendedName>
        <fullName evidence="3">N-acetyltransferase domain-containing protein</fullName>
    </recommendedName>
</protein>
<dbReference type="Gene3D" id="3.40.630.30">
    <property type="match status" value="1"/>
</dbReference>
<evidence type="ECO:0000313" key="2">
    <source>
        <dbReference type="Proteomes" id="UP000789941"/>
    </source>
</evidence>
<dbReference type="EMBL" id="CABMJJ010000009">
    <property type="protein sequence ID" value="VVC03769.1"/>
    <property type="molecule type" value="Genomic_DNA"/>
</dbReference>
<dbReference type="AlphaFoldDB" id="A0A5E4LQR2"/>
<comment type="caution">
    <text evidence="1">The sequence shown here is derived from an EMBL/GenBank/DDBJ whole genome shotgun (WGS) entry which is preliminary data.</text>
</comment>
<accession>A0A5E4LQR2</accession>
<proteinExistence type="predicted"/>
<dbReference type="InterPro" id="IPR016181">
    <property type="entry name" value="Acyl_CoA_acyltransferase"/>
</dbReference>
<organism evidence="1 2">
    <name type="scientific">Candidatus Bilamarchaeum dharawalense</name>
    <dbReference type="NCBI Taxonomy" id="2885759"/>
    <lineage>
        <taxon>Archaea</taxon>
        <taxon>Candidatus Micrarchaeota</taxon>
        <taxon>Candidatus Micrarchaeia</taxon>
        <taxon>Candidatus Anstonellales</taxon>
        <taxon>Candidatus Bilamarchaeaceae</taxon>
        <taxon>Candidatus Bilamarchaeum</taxon>
    </lineage>
</organism>